<comment type="caution">
    <text evidence="6">The sequence shown here is derived from an EMBL/GenBank/DDBJ whole genome shotgun (WGS) entry which is preliminary data.</text>
</comment>
<keyword evidence="5" id="KW-0732">Signal</keyword>
<dbReference type="GO" id="GO:0016787">
    <property type="term" value="F:hydrolase activity"/>
    <property type="evidence" value="ECO:0007669"/>
    <property type="project" value="UniProtKB-KW"/>
</dbReference>
<dbReference type="SUPFAM" id="SSF51126">
    <property type="entry name" value="Pectin lyase-like"/>
    <property type="match status" value="2"/>
</dbReference>
<dbReference type="Gene3D" id="2.160.20.10">
    <property type="entry name" value="Single-stranded right-handed beta-helix, Pectin lyase-like"/>
    <property type="match status" value="1"/>
</dbReference>
<dbReference type="RefSeq" id="WP_341403249.1">
    <property type="nucleotide sequence ID" value="NZ_JBBUKT010000001.1"/>
</dbReference>
<keyword evidence="2 4" id="KW-0378">Hydrolase</keyword>
<dbReference type="InterPro" id="IPR051801">
    <property type="entry name" value="GH28_Enzymes"/>
</dbReference>
<dbReference type="EMBL" id="JBBUKT010000001">
    <property type="protein sequence ID" value="MEK7949833.1"/>
    <property type="molecule type" value="Genomic_DNA"/>
</dbReference>
<reference evidence="6 7" key="1">
    <citation type="submission" date="2024-04" db="EMBL/GenBank/DDBJ databases">
        <title>Luteolibacter sp. isolated from soil.</title>
        <authorList>
            <person name="An J."/>
        </authorList>
    </citation>
    <scope>NUCLEOTIDE SEQUENCE [LARGE SCALE GENOMIC DNA]</scope>
    <source>
        <strain evidence="6 7">Y139</strain>
    </source>
</reference>
<feature type="signal peptide" evidence="5">
    <location>
        <begin position="1"/>
        <end position="28"/>
    </location>
</feature>
<protein>
    <submittedName>
        <fullName evidence="6">Glycoside hydrolase family 28 protein</fullName>
    </submittedName>
</protein>
<dbReference type="Proteomes" id="UP001371305">
    <property type="component" value="Unassembled WGS sequence"/>
</dbReference>
<evidence type="ECO:0000256" key="3">
    <source>
        <dbReference type="ARBA" id="ARBA00023295"/>
    </source>
</evidence>
<evidence type="ECO:0000256" key="1">
    <source>
        <dbReference type="ARBA" id="ARBA00008834"/>
    </source>
</evidence>
<evidence type="ECO:0000256" key="2">
    <source>
        <dbReference type="ARBA" id="ARBA00022801"/>
    </source>
</evidence>
<evidence type="ECO:0000313" key="6">
    <source>
        <dbReference type="EMBL" id="MEK7949833.1"/>
    </source>
</evidence>
<dbReference type="PANTHER" id="PTHR31339:SF9">
    <property type="entry name" value="PLASMIN AND FIBRONECTIN-BINDING PROTEIN A"/>
    <property type="match status" value="1"/>
</dbReference>
<sequence>MTLSPALTSYGRLALLAAASLAVIGESAADPEADKAWETVPQILARIVPPVFPKKDFSITDHGAKEGGKDNCKAAFDAAIKACSEAGGGRVTVPQGKFLTGPIHLRSNVELHLADGAELNFSDRFEDYLPVVPVRVGGVEILNYSPLIFAKDCTNVAITGKGKLNGNAAKWWKWKESGAHFKAGILTEPVEKRIFGTPEAGIRPNFLCLSGCKNVLLEDFTIGSGPNWTIHPLYCENVTIRRVNVDTDGPNNDGIDPDSCRDVLIEHCTFNTGDDCVVLKSGYNEDGWRVGRPTENVIMRHCSSKHGHGGLVIGSEMSGDVRNVFMHDCQFDGTDRAIRIKSKRGRGGVVEKVYARDIKAKNMEYEFAILNMDYSADKNAAANDKLPVFRDMCFERIEGDGAPVAIRITGEADSPIENIRFENTKLAAKQGVIASHVKGLRFEDITIDPKDGVLFDFDGASGVEIRNVTSSSTPKLFLKLAGEKSGGIDVSGSAAAKTRISLAKGVADNAVKIR</sequence>
<dbReference type="InterPro" id="IPR000743">
    <property type="entry name" value="Glyco_hydro_28"/>
</dbReference>
<organism evidence="6 7">
    <name type="scientific">Luteolibacter soli</name>
    <dbReference type="NCBI Taxonomy" id="3135280"/>
    <lineage>
        <taxon>Bacteria</taxon>
        <taxon>Pseudomonadati</taxon>
        <taxon>Verrucomicrobiota</taxon>
        <taxon>Verrucomicrobiia</taxon>
        <taxon>Verrucomicrobiales</taxon>
        <taxon>Verrucomicrobiaceae</taxon>
        <taxon>Luteolibacter</taxon>
    </lineage>
</organism>
<name>A0ABU9AQM4_9BACT</name>
<feature type="chain" id="PRO_5046002488" evidence="5">
    <location>
        <begin position="29"/>
        <end position="514"/>
    </location>
</feature>
<keyword evidence="7" id="KW-1185">Reference proteome</keyword>
<dbReference type="SMART" id="SM00710">
    <property type="entry name" value="PbH1"/>
    <property type="match status" value="5"/>
</dbReference>
<accession>A0ABU9AQM4</accession>
<dbReference type="InterPro" id="IPR012334">
    <property type="entry name" value="Pectin_lyas_fold"/>
</dbReference>
<keyword evidence="3 4" id="KW-0326">Glycosidase</keyword>
<evidence type="ECO:0000256" key="4">
    <source>
        <dbReference type="RuleBase" id="RU361169"/>
    </source>
</evidence>
<gene>
    <name evidence="6" type="ORF">WKV53_04985</name>
</gene>
<dbReference type="PANTHER" id="PTHR31339">
    <property type="entry name" value="PECTIN LYASE-RELATED"/>
    <property type="match status" value="1"/>
</dbReference>
<dbReference type="InterPro" id="IPR006626">
    <property type="entry name" value="PbH1"/>
</dbReference>
<dbReference type="InterPro" id="IPR011050">
    <property type="entry name" value="Pectin_lyase_fold/virulence"/>
</dbReference>
<evidence type="ECO:0000256" key="5">
    <source>
        <dbReference type="SAM" id="SignalP"/>
    </source>
</evidence>
<dbReference type="Pfam" id="PF00295">
    <property type="entry name" value="Glyco_hydro_28"/>
    <property type="match status" value="1"/>
</dbReference>
<evidence type="ECO:0000313" key="7">
    <source>
        <dbReference type="Proteomes" id="UP001371305"/>
    </source>
</evidence>
<comment type="similarity">
    <text evidence="1 4">Belongs to the glycosyl hydrolase 28 family.</text>
</comment>
<proteinExistence type="inferred from homology"/>